<dbReference type="SUPFAM" id="SSF53850">
    <property type="entry name" value="Periplasmic binding protein-like II"/>
    <property type="match status" value="1"/>
</dbReference>
<evidence type="ECO:0000313" key="3">
    <source>
        <dbReference type="Proteomes" id="UP000194137"/>
    </source>
</evidence>
<organism evidence="2 3">
    <name type="scientific">Pseudorhodoplanes sinuspersici</name>
    <dbReference type="NCBI Taxonomy" id="1235591"/>
    <lineage>
        <taxon>Bacteria</taxon>
        <taxon>Pseudomonadati</taxon>
        <taxon>Pseudomonadota</taxon>
        <taxon>Alphaproteobacteria</taxon>
        <taxon>Hyphomicrobiales</taxon>
        <taxon>Pseudorhodoplanes</taxon>
    </lineage>
</organism>
<dbReference type="RefSeq" id="WP_086088502.1">
    <property type="nucleotide sequence ID" value="NZ_CP021112.1"/>
</dbReference>
<dbReference type="AlphaFoldDB" id="A0A1W6ZTM1"/>
<keyword evidence="3" id="KW-1185">Reference proteome</keyword>
<dbReference type="CDD" id="cd07012">
    <property type="entry name" value="PBP2_Bug_TTT"/>
    <property type="match status" value="1"/>
</dbReference>
<evidence type="ECO:0000313" key="2">
    <source>
        <dbReference type="EMBL" id="ARQ00105.1"/>
    </source>
</evidence>
<dbReference type="InterPro" id="IPR005064">
    <property type="entry name" value="BUG"/>
</dbReference>
<name>A0A1W6ZTM1_9HYPH</name>
<dbReference type="EMBL" id="CP021112">
    <property type="protein sequence ID" value="ARQ00105.1"/>
    <property type="molecule type" value="Genomic_DNA"/>
</dbReference>
<dbReference type="Proteomes" id="UP000194137">
    <property type="component" value="Chromosome"/>
</dbReference>
<proteinExistence type="inferred from homology"/>
<protein>
    <recommendedName>
        <fullName evidence="4">Tripartite tricarboxylate transporter substrate binding protein</fullName>
    </recommendedName>
</protein>
<evidence type="ECO:0000256" key="1">
    <source>
        <dbReference type="ARBA" id="ARBA00006987"/>
    </source>
</evidence>
<dbReference type="Gene3D" id="3.40.190.10">
    <property type="entry name" value="Periplasmic binding protein-like II"/>
    <property type="match status" value="1"/>
</dbReference>
<dbReference type="Gene3D" id="3.40.190.150">
    <property type="entry name" value="Bordetella uptake gene, domain 1"/>
    <property type="match status" value="1"/>
</dbReference>
<dbReference type="KEGG" id="psin:CAK95_14185"/>
<dbReference type="Pfam" id="PF03401">
    <property type="entry name" value="TctC"/>
    <property type="match status" value="1"/>
</dbReference>
<dbReference type="STRING" id="1235591.CAK95_14185"/>
<comment type="similarity">
    <text evidence="1">Belongs to the UPF0065 (bug) family.</text>
</comment>
<dbReference type="PANTHER" id="PTHR42928">
    <property type="entry name" value="TRICARBOXYLATE-BINDING PROTEIN"/>
    <property type="match status" value="1"/>
</dbReference>
<dbReference type="PANTHER" id="PTHR42928:SF5">
    <property type="entry name" value="BLR1237 PROTEIN"/>
    <property type="match status" value="1"/>
</dbReference>
<dbReference type="OrthoDB" id="7250490at2"/>
<reference evidence="2 3" key="1">
    <citation type="submission" date="2017-05" db="EMBL/GenBank/DDBJ databases">
        <title>Full genome sequence of Pseudorhodoplanes sinuspersici.</title>
        <authorList>
            <person name="Dastgheib S.M.M."/>
            <person name="Shavandi M."/>
            <person name="Tirandaz H."/>
        </authorList>
    </citation>
    <scope>NUCLEOTIDE SEQUENCE [LARGE SCALE GENOMIC DNA]</scope>
    <source>
        <strain evidence="2 3">RIPI110</strain>
    </source>
</reference>
<sequence length="358" mass="37704">MTFISSTGASSRIQNCVFRVDKNRACISDLEISANEEWRGEMRRPVVLCVVFGLACSVAAQAADDNYPTKPVTLTVNYGAGGGSDAIGRALARALEKSFKQPVAVENIAGGAGTRGVTAVVTSAPDGYKIGVATNSPMTIAVHSVKGLPWGAPSTYDIIGGIGIVYNAICIQPDSTLKNLEEVVSYAKANPGKLKVASIAGGINQYTWDAFAKKAGINIRFVPYSGDADGVASFLGKNTELVNLTWPGLKAQVEAGKARPLAIFAPERMSSNPGVPTFKELGYDVTTTSDYIVYAPKGIPAVTRNRIVDAVKTAVADPDFGKVLAAQNIIVKFTDGAKMTEQFTDVFNNTAQSAQAKP</sequence>
<dbReference type="PIRSF" id="PIRSF017082">
    <property type="entry name" value="YflP"/>
    <property type="match status" value="1"/>
</dbReference>
<dbReference type="InterPro" id="IPR042100">
    <property type="entry name" value="Bug_dom1"/>
</dbReference>
<gene>
    <name evidence="2" type="ORF">CAK95_14185</name>
</gene>
<accession>A0A1W6ZTM1</accession>
<evidence type="ECO:0008006" key="4">
    <source>
        <dbReference type="Google" id="ProtNLM"/>
    </source>
</evidence>